<gene>
    <name evidence="2" type="ORF">AU255_01215</name>
</gene>
<dbReference type="Proteomes" id="UP000191980">
    <property type="component" value="Unassembled WGS sequence"/>
</dbReference>
<proteinExistence type="predicted"/>
<organism evidence="2 3">
    <name type="scientific">Methyloprofundus sedimenti</name>
    <dbReference type="NCBI Taxonomy" id="1420851"/>
    <lineage>
        <taxon>Bacteria</taxon>
        <taxon>Pseudomonadati</taxon>
        <taxon>Pseudomonadota</taxon>
        <taxon>Gammaproteobacteria</taxon>
        <taxon>Methylococcales</taxon>
        <taxon>Methylococcaceae</taxon>
        <taxon>Methyloprofundus</taxon>
    </lineage>
</organism>
<dbReference type="RefSeq" id="WP_080521186.1">
    <property type="nucleotide sequence ID" value="NZ_LPUF01000001.1"/>
</dbReference>
<dbReference type="EMBL" id="LPUF01000001">
    <property type="protein sequence ID" value="OQK16555.1"/>
    <property type="molecule type" value="Genomic_DNA"/>
</dbReference>
<reference evidence="2 3" key="1">
    <citation type="submission" date="2015-12" db="EMBL/GenBank/DDBJ databases">
        <authorList>
            <person name="Shamseldin A."/>
            <person name="Moawad H."/>
            <person name="Abd El-Rahim W.M."/>
            <person name="Sadowsky M.J."/>
        </authorList>
    </citation>
    <scope>NUCLEOTIDE SEQUENCE [LARGE SCALE GENOMIC DNA]</scope>
    <source>
        <strain evidence="2 3">WF1</strain>
    </source>
</reference>
<evidence type="ECO:0000313" key="3">
    <source>
        <dbReference type="Proteomes" id="UP000191980"/>
    </source>
</evidence>
<sequence length="154" mass="17130">MSEFVFILTVIFIAYIVFEDENNGKQGINKKIHDVNTLNPPVTKTVAAEITATATNSGSQKKTRPVQPVQSKPKVNKLAAPKIELRTVVMKNPATGEEVKVSSNYRMVKRWVKEALVEEGLLEKIYKNNELDDTAKVIVADALAIIKAMDKYKA</sequence>
<keyword evidence="3" id="KW-1185">Reference proteome</keyword>
<accession>A0A1V8M4R6</accession>
<dbReference type="AlphaFoldDB" id="A0A1V8M4R6"/>
<name>A0A1V8M4R6_9GAMM</name>
<evidence type="ECO:0000256" key="1">
    <source>
        <dbReference type="SAM" id="MobiDB-lite"/>
    </source>
</evidence>
<comment type="caution">
    <text evidence="2">The sequence shown here is derived from an EMBL/GenBank/DDBJ whole genome shotgun (WGS) entry which is preliminary data.</text>
</comment>
<dbReference type="OrthoDB" id="5574363at2"/>
<feature type="region of interest" description="Disordered" evidence="1">
    <location>
        <begin position="54"/>
        <end position="73"/>
    </location>
</feature>
<evidence type="ECO:0000313" key="2">
    <source>
        <dbReference type="EMBL" id="OQK16555.1"/>
    </source>
</evidence>
<protein>
    <submittedName>
        <fullName evidence="2">Uncharacterized protein</fullName>
    </submittedName>
</protein>